<keyword evidence="2" id="KW-0963">Cytoplasm</keyword>
<dbReference type="NCBIfam" id="NF000867">
    <property type="entry name" value="PRK00078.1"/>
    <property type="match status" value="1"/>
</dbReference>
<comment type="cofactor">
    <cofactor evidence="2">
        <name>a divalent metal cation</name>
        <dbReference type="ChEBI" id="CHEBI:60240"/>
    </cofactor>
</comment>
<name>A0ABS6EED8_9CLOT</name>
<feature type="active site" description="Proton acceptor" evidence="2">
    <location>
        <position position="71"/>
    </location>
</feature>
<keyword evidence="2" id="KW-0546">Nucleotide metabolism</keyword>
<feature type="site" description="Important for substrate specificity" evidence="2">
    <location>
        <position position="11"/>
    </location>
</feature>
<dbReference type="EC" id="3.6.1.9" evidence="2"/>
<gene>
    <name evidence="3" type="ORF">KQI86_04480</name>
</gene>
<sequence>MRIILASASERRKELLKRILGDFEVIVSQFDEDQVRFNGDCGNYVIELAKGKGMDVVSNIKDNNSLIIACDTVVFFNGKVLGKPKSEEEAFSMLKELSGNVHHVYSGIFIYNKETNSIMTDYICTEVKFSNLSDELIKKYIESKEPFDKAGAYGIQGYGGIFVERINGCYYNVVGLPLNSLYKMLKEMGVNL</sequence>
<dbReference type="NCBIfam" id="TIGR00172">
    <property type="entry name" value="maf"/>
    <property type="match status" value="1"/>
</dbReference>
<evidence type="ECO:0000256" key="1">
    <source>
        <dbReference type="ARBA" id="ARBA00022801"/>
    </source>
</evidence>
<proteinExistence type="inferred from homology"/>
<comment type="subcellular location">
    <subcellularLocation>
        <location evidence="2">Cytoplasm</location>
    </subcellularLocation>
</comment>
<evidence type="ECO:0000313" key="4">
    <source>
        <dbReference type="Proteomes" id="UP000726170"/>
    </source>
</evidence>
<protein>
    <recommendedName>
        <fullName evidence="2">dTTP/UTP pyrophosphatase</fullName>
        <shortName evidence="2">dTTPase/UTPase</shortName>
        <ecNumber evidence="2">3.6.1.9</ecNumber>
    </recommendedName>
    <alternativeName>
        <fullName evidence="2">Nucleoside triphosphate pyrophosphatase</fullName>
    </alternativeName>
    <alternativeName>
        <fullName evidence="2">Nucleotide pyrophosphatase</fullName>
        <shortName evidence="2">Nucleotide PPase</shortName>
    </alternativeName>
</protein>
<evidence type="ECO:0000313" key="3">
    <source>
        <dbReference type="EMBL" id="MBU5483574.1"/>
    </source>
</evidence>
<dbReference type="Proteomes" id="UP000726170">
    <property type="component" value="Unassembled WGS sequence"/>
</dbReference>
<organism evidence="3 4">
    <name type="scientific">Clostridium mobile</name>
    <dbReference type="NCBI Taxonomy" id="2841512"/>
    <lineage>
        <taxon>Bacteria</taxon>
        <taxon>Bacillati</taxon>
        <taxon>Bacillota</taxon>
        <taxon>Clostridia</taxon>
        <taxon>Eubacteriales</taxon>
        <taxon>Clostridiaceae</taxon>
        <taxon>Clostridium</taxon>
    </lineage>
</organism>
<evidence type="ECO:0000256" key="2">
    <source>
        <dbReference type="HAMAP-Rule" id="MF_00528"/>
    </source>
</evidence>
<dbReference type="HAMAP" id="MF_00528">
    <property type="entry name" value="Maf"/>
    <property type="match status" value="1"/>
</dbReference>
<accession>A0ABS6EED8</accession>
<dbReference type="RefSeq" id="WP_216437939.1">
    <property type="nucleotide sequence ID" value="NZ_JAHLQF010000001.1"/>
</dbReference>
<reference evidence="3 4" key="1">
    <citation type="submission" date="2021-06" db="EMBL/GenBank/DDBJ databases">
        <authorList>
            <person name="Sun Q."/>
            <person name="Li D."/>
        </authorList>
    </citation>
    <scope>NUCLEOTIDE SEQUENCE [LARGE SCALE GENOMIC DNA]</scope>
    <source>
        <strain evidence="3 4">MSJ-11</strain>
    </source>
</reference>
<dbReference type="InterPro" id="IPR003697">
    <property type="entry name" value="Maf-like"/>
</dbReference>
<comment type="caution">
    <text evidence="3">The sequence shown here is derived from an EMBL/GenBank/DDBJ whole genome shotgun (WGS) entry which is preliminary data.</text>
</comment>
<dbReference type="EMBL" id="JAHLQF010000001">
    <property type="protein sequence ID" value="MBU5483574.1"/>
    <property type="molecule type" value="Genomic_DNA"/>
</dbReference>
<comment type="function">
    <text evidence="2">Nucleoside triphosphate pyrophosphatase that hydrolyzes dTTP and UTP. May have a dual role in cell division arrest and in preventing the incorporation of modified nucleotides into cellular nucleic acids.</text>
</comment>
<dbReference type="PIRSF" id="PIRSF006305">
    <property type="entry name" value="Maf"/>
    <property type="match status" value="1"/>
</dbReference>
<dbReference type="CDD" id="cd00555">
    <property type="entry name" value="Maf"/>
    <property type="match status" value="1"/>
</dbReference>
<comment type="catalytic activity">
    <reaction evidence="2">
        <text>dTTP + H2O = dTMP + diphosphate + H(+)</text>
        <dbReference type="Rhea" id="RHEA:28534"/>
        <dbReference type="ChEBI" id="CHEBI:15377"/>
        <dbReference type="ChEBI" id="CHEBI:15378"/>
        <dbReference type="ChEBI" id="CHEBI:33019"/>
        <dbReference type="ChEBI" id="CHEBI:37568"/>
        <dbReference type="ChEBI" id="CHEBI:63528"/>
        <dbReference type="EC" id="3.6.1.9"/>
    </reaction>
</comment>
<feature type="site" description="Important for substrate specificity" evidence="2">
    <location>
        <position position="156"/>
    </location>
</feature>
<keyword evidence="1 2" id="KW-0378">Hydrolase</keyword>
<feature type="site" description="Important for substrate specificity" evidence="2">
    <location>
        <position position="72"/>
    </location>
</feature>
<comment type="catalytic activity">
    <reaction evidence="2">
        <text>UTP + H2O = UMP + diphosphate + H(+)</text>
        <dbReference type="Rhea" id="RHEA:29395"/>
        <dbReference type="ChEBI" id="CHEBI:15377"/>
        <dbReference type="ChEBI" id="CHEBI:15378"/>
        <dbReference type="ChEBI" id="CHEBI:33019"/>
        <dbReference type="ChEBI" id="CHEBI:46398"/>
        <dbReference type="ChEBI" id="CHEBI:57865"/>
        <dbReference type="EC" id="3.6.1.9"/>
    </reaction>
</comment>
<keyword evidence="4" id="KW-1185">Reference proteome</keyword>
<dbReference type="Pfam" id="PF02545">
    <property type="entry name" value="Maf"/>
    <property type="match status" value="1"/>
</dbReference>
<comment type="similarity">
    <text evidence="2">Belongs to the Maf family. YhdE subfamily.</text>
</comment>
<comment type="caution">
    <text evidence="2">Lacks conserved residue(s) required for the propagation of feature annotation.</text>
</comment>
<dbReference type="PANTHER" id="PTHR43213">
    <property type="entry name" value="BIFUNCTIONAL DTTP/UTP PYROPHOSPHATASE/METHYLTRANSFERASE PROTEIN-RELATED"/>
    <property type="match status" value="1"/>
</dbReference>
<dbReference type="PANTHER" id="PTHR43213:SF5">
    <property type="entry name" value="BIFUNCTIONAL DTTP_UTP PYROPHOSPHATASE_METHYLTRANSFERASE PROTEIN-RELATED"/>
    <property type="match status" value="1"/>
</dbReference>